<evidence type="ECO:0000256" key="12">
    <source>
        <dbReference type="ARBA" id="ARBA00022989"/>
    </source>
</evidence>
<keyword evidence="7 21" id="KW-0812">Transmembrane</keyword>
<keyword evidence="11 19" id="KW-0862">Zinc</keyword>
<dbReference type="PIRSF" id="PIRSF005149">
    <property type="entry name" value="IPC-B_HD"/>
    <property type="match status" value="1"/>
</dbReference>
<evidence type="ECO:0000256" key="18">
    <source>
        <dbReference type="PIRNR" id="PIRNR005149"/>
    </source>
</evidence>
<keyword evidence="14 18" id="KW-0408">Iron</keyword>
<evidence type="ECO:0000256" key="13">
    <source>
        <dbReference type="ARBA" id="ARBA00023002"/>
    </source>
</evidence>
<keyword evidence="13 18" id="KW-0560">Oxidoreductase</keyword>
<keyword evidence="17 18" id="KW-0275">Fatty acid biosynthesis</keyword>
<dbReference type="Pfam" id="PF04116">
    <property type="entry name" value="FA_hydroxylase"/>
    <property type="match status" value="1"/>
</dbReference>
<dbReference type="STRING" id="4955.A0A1G4MHP0"/>
<evidence type="ECO:0000256" key="2">
    <source>
        <dbReference type="ARBA" id="ARBA00004991"/>
    </source>
</evidence>
<keyword evidence="6 20" id="KW-0349">Heme</keyword>
<comment type="subcellular location">
    <subcellularLocation>
        <location evidence="1">Endoplasmic reticulum membrane</location>
        <topology evidence="1">Multi-pass membrane protein</topology>
    </subcellularLocation>
</comment>
<feature type="binding site" evidence="19">
    <location>
        <position position="336"/>
    </location>
    <ligand>
        <name>Zn(2+)</name>
        <dbReference type="ChEBI" id="CHEBI:29105"/>
        <label>1</label>
    </ligand>
</feature>
<dbReference type="InterPro" id="IPR006694">
    <property type="entry name" value="Fatty_acid_hydroxylase"/>
</dbReference>
<evidence type="ECO:0000256" key="11">
    <source>
        <dbReference type="ARBA" id="ARBA00022833"/>
    </source>
</evidence>
<evidence type="ECO:0000256" key="14">
    <source>
        <dbReference type="ARBA" id="ARBA00023004"/>
    </source>
</evidence>
<dbReference type="OMA" id="WTIIEYV"/>
<feature type="binding site" evidence="19">
    <location>
        <position position="355"/>
    </location>
    <ligand>
        <name>Zn(2+)</name>
        <dbReference type="ChEBI" id="CHEBI:29105"/>
        <label>1</label>
    </ligand>
</feature>
<gene>
    <name evidence="23" type="ORF">LAFE_0G07536G</name>
</gene>
<evidence type="ECO:0000256" key="17">
    <source>
        <dbReference type="ARBA" id="ARBA00023160"/>
    </source>
</evidence>
<dbReference type="EC" id="1.-.-.-" evidence="18"/>
<evidence type="ECO:0000256" key="6">
    <source>
        <dbReference type="ARBA" id="ARBA00022617"/>
    </source>
</evidence>
<evidence type="ECO:0000256" key="7">
    <source>
        <dbReference type="ARBA" id="ARBA00022692"/>
    </source>
</evidence>
<feature type="binding site" description="axial binding residue" evidence="20">
    <location>
        <position position="42"/>
    </location>
    <ligand>
        <name>heme</name>
        <dbReference type="ChEBI" id="CHEBI:30413"/>
    </ligand>
    <ligandPart>
        <name>Fe</name>
        <dbReference type="ChEBI" id="CHEBI:18248"/>
    </ligandPart>
</feature>
<evidence type="ECO:0000313" key="23">
    <source>
        <dbReference type="EMBL" id="SCW03307.1"/>
    </source>
</evidence>
<evidence type="ECO:0000256" key="3">
    <source>
        <dbReference type="ARBA" id="ARBA00005189"/>
    </source>
</evidence>
<name>A0A1G4MHP0_LACFM</name>
<feature type="binding site" evidence="19">
    <location>
        <position position="259"/>
    </location>
    <ligand>
        <name>Zn(2+)</name>
        <dbReference type="ChEBI" id="CHEBI:29105"/>
        <label>1</label>
    </ligand>
</feature>
<evidence type="ECO:0000313" key="24">
    <source>
        <dbReference type="Proteomes" id="UP000190831"/>
    </source>
</evidence>
<dbReference type="InterPro" id="IPR018506">
    <property type="entry name" value="Cyt_B5_heme-BS"/>
</dbReference>
<keyword evidence="10 18" id="KW-0276">Fatty acid metabolism</keyword>
<evidence type="ECO:0000256" key="10">
    <source>
        <dbReference type="ARBA" id="ARBA00022832"/>
    </source>
</evidence>
<dbReference type="GO" id="GO:0005789">
    <property type="term" value="C:endoplasmic reticulum membrane"/>
    <property type="evidence" value="ECO:0007669"/>
    <property type="project" value="UniProtKB-SubCell"/>
</dbReference>
<dbReference type="PROSITE" id="PS50255">
    <property type="entry name" value="CYTOCHROME_B5_2"/>
    <property type="match status" value="1"/>
</dbReference>
<dbReference type="FunFam" id="3.10.120.10:FF:000002">
    <property type="entry name" value="Cytochrome b5 type B"/>
    <property type="match status" value="1"/>
</dbReference>
<comment type="pathway">
    <text evidence="3">Lipid metabolism.</text>
</comment>
<feature type="binding site" description="axial binding residue" evidence="20">
    <location>
        <position position="69"/>
    </location>
    <ligand>
        <name>heme</name>
        <dbReference type="ChEBI" id="CHEBI:30413"/>
    </ligand>
    <ligandPart>
        <name>Fe</name>
        <dbReference type="ChEBI" id="CHEBI:18248"/>
    </ligandPart>
</feature>
<dbReference type="EMBL" id="LT598486">
    <property type="protein sequence ID" value="SCW03307.1"/>
    <property type="molecule type" value="Genomic_DNA"/>
</dbReference>
<proteinExistence type="inferred from homology"/>
<keyword evidence="16 18" id="KW-0472">Membrane</keyword>
<dbReference type="InterPro" id="IPR014430">
    <property type="entry name" value="Scs7"/>
</dbReference>
<feature type="transmembrane region" description="Helical" evidence="21">
    <location>
        <begin position="208"/>
        <end position="227"/>
    </location>
</feature>
<dbReference type="PRINTS" id="PR00363">
    <property type="entry name" value="CYTOCHROMEB5"/>
</dbReference>
<evidence type="ECO:0000256" key="4">
    <source>
        <dbReference type="ARBA" id="ARBA00005747"/>
    </source>
</evidence>
<feature type="domain" description="Cytochrome b5 heme-binding" evidence="22">
    <location>
        <begin position="6"/>
        <end position="87"/>
    </location>
</feature>
<feature type="transmembrane region" description="Helical" evidence="21">
    <location>
        <begin position="234"/>
        <end position="253"/>
    </location>
</feature>
<dbReference type="PANTHER" id="PTHR12863:SF1">
    <property type="entry name" value="FATTY ACID 2-HYDROXYLASE"/>
    <property type="match status" value="1"/>
</dbReference>
<accession>A0A1G4MHP0</accession>
<evidence type="ECO:0000256" key="19">
    <source>
        <dbReference type="PIRSR" id="PIRSR005149-1"/>
    </source>
</evidence>
<reference evidence="23 24" key="1">
    <citation type="submission" date="2016-03" db="EMBL/GenBank/DDBJ databases">
        <authorList>
            <person name="Devillers H."/>
        </authorList>
    </citation>
    <scope>NUCLEOTIDE SEQUENCE [LARGE SCALE GENOMIC DNA]</scope>
    <source>
        <strain evidence="23">CBS 6772</strain>
    </source>
</reference>
<dbReference type="Proteomes" id="UP000190831">
    <property type="component" value="Chromosome G"/>
</dbReference>
<dbReference type="OrthoDB" id="2204368at2759"/>
<evidence type="ECO:0000256" key="16">
    <source>
        <dbReference type="ARBA" id="ARBA00023136"/>
    </source>
</evidence>
<keyword evidence="24" id="KW-1185">Reference proteome</keyword>
<dbReference type="PANTHER" id="PTHR12863">
    <property type="entry name" value="FATTY ACID HYDROXYLASE"/>
    <property type="match status" value="1"/>
</dbReference>
<evidence type="ECO:0000256" key="1">
    <source>
        <dbReference type="ARBA" id="ARBA00004477"/>
    </source>
</evidence>
<dbReference type="SMART" id="SM01117">
    <property type="entry name" value="Cyt-b5"/>
    <property type="match status" value="1"/>
</dbReference>
<dbReference type="GO" id="GO:0005506">
    <property type="term" value="F:iron ion binding"/>
    <property type="evidence" value="ECO:0007669"/>
    <property type="project" value="UniProtKB-UniRule"/>
</dbReference>
<protein>
    <recommendedName>
        <fullName evidence="18">Ceramide very long chain fatty acid hydroxylase</fullName>
        <ecNumber evidence="18">1.-.-.-</ecNumber>
    </recommendedName>
</protein>
<evidence type="ECO:0000256" key="9">
    <source>
        <dbReference type="ARBA" id="ARBA00022824"/>
    </source>
</evidence>
<comment type="function">
    <text evidence="18">Ceramide hydroxylase involved in the hydroxylation of sphingolipid-associated very long chain fatty acids. Postulated to hydroxylate the very long chain fatty acid of dihydroceramides and phytoceramides at C-2.</text>
</comment>
<comment type="cofactor">
    <cofactor evidence="20">
        <name>Fe cation</name>
        <dbReference type="ChEBI" id="CHEBI:24875"/>
    </cofactor>
</comment>
<dbReference type="PROSITE" id="PS00191">
    <property type="entry name" value="CYTOCHROME_B5_1"/>
    <property type="match status" value="1"/>
</dbReference>
<dbReference type="AlphaFoldDB" id="A0A1G4MHP0"/>
<dbReference type="GO" id="GO:0006633">
    <property type="term" value="P:fatty acid biosynthetic process"/>
    <property type="evidence" value="ECO:0007669"/>
    <property type="project" value="UniProtKB-KW"/>
</dbReference>
<feature type="binding site" evidence="19">
    <location>
        <position position="359"/>
    </location>
    <ligand>
        <name>Zn(2+)</name>
        <dbReference type="ChEBI" id="CHEBI:29105"/>
        <label>1</label>
    </ligand>
</feature>
<dbReference type="Pfam" id="PF00173">
    <property type="entry name" value="Cyt-b5"/>
    <property type="match status" value="1"/>
</dbReference>
<evidence type="ECO:0000256" key="5">
    <source>
        <dbReference type="ARBA" id="ARBA00022516"/>
    </source>
</evidence>
<feature type="binding site" evidence="19">
    <location>
        <position position="254"/>
    </location>
    <ligand>
        <name>Zn(2+)</name>
        <dbReference type="ChEBI" id="CHEBI:29105"/>
        <label>1</label>
    </ligand>
</feature>
<sequence length="394" mass="45800">MESKTLPLYSQKQLAAHSSAEDCWVSLYQRKIYDVTRFLNEHPGGSQALLDYAGKDVTEIMKDEKEHEHSESAYEIMNDEYLVGYLATDEEERKLLGAADAVGETVEVRLDGKTGATGAAVATSEEFDSTVFVPEVPPEEKLSIATDYSRDYKRHKFLDLNKPLLWQVLFGSFTKDFYLDQVHRPRHYGRGSAPLFGNFLEPLSKTPWFMIPIVWLPVVIWHMYTALQHMNNTLAVFLFGVGVFVWTLIEYGLHRFLFHLDGYLPNNQVAYTVHFLLHGVHHYLPMDRFRLVMPPTLFVFLCTPFYKLVFALLPYYWACAGFAGGLLGYVCYDLTHYFLHHAKLPPYMRKLKRYHMEHHYKNYELGFGVTSWFWDKVFNTYLGDDAPLSKMKYD</sequence>
<feature type="binding site" evidence="19">
    <location>
        <position position="281"/>
    </location>
    <ligand>
        <name>Zn(2+)</name>
        <dbReference type="ChEBI" id="CHEBI:29105"/>
        <label>1</label>
    </ligand>
</feature>
<comment type="pathway">
    <text evidence="2">Sphingolipid metabolism.</text>
</comment>
<dbReference type="GO" id="GO:0080132">
    <property type="term" value="F:fatty acid 2-hydroxylase activity"/>
    <property type="evidence" value="ECO:0007669"/>
    <property type="project" value="InterPro"/>
</dbReference>
<dbReference type="Gene3D" id="3.10.120.10">
    <property type="entry name" value="Cytochrome b5-like heme/steroid binding domain"/>
    <property type="match status" value="1"/>
</dbReference>
<evidence type="ECO:0000256" key="8">
    <source>
        <dbReference type="ARBA" id="ARBA00022723"/>
    </source>
</evidence>
<evidence type="ECO:0000256" key="21">
    <source>
        <dbReference type="SAM" id="Phobius"/>
    </source>
</evidence>
<evidence type="ECO:0000259" key="22">
    <source>
        <dbReference type="PROSITE" id="PS50255"/>
    </source>
</evidence>
<organism evidence="23 24">
    <name type="scientific">Lachancea fermentati</name>
    <name type="common">Zygosaccharomyces fermentati</name>
    <dbReference type="NCBI Taxonomy" id="4955"/>
    <lineage>
        <taxon>Eukaryota</taxon>
        <taxon>Fungi</taxon>
        <taxon>Dikarya</taxon>
        <taxon>Ascomycota</taxon>
        <taxon>Saccharomycotina</taxon>
        <taxon>Saccharomycetes</taxon>
        <taxon>Saccharomycetales</taxon>
        <taxon>Saccharomycetaceae</taxon>
        <taxon>Lachancea</taxon>
    </lineage>
</organism>
<keyword evidence="15 18" id="KW-0443">Lipid metabolism</keyword>
<dbReference type="SUPFAM" id="SSF55856">
    <property type="entry name" value="Cytochrome b5-like heme/steroid binding domain"/>
    <property type="match status" value="1"/>
</dbReference>
<keyword evidence="9 18" id="KW-0256">Endoplasmic reticulum</keyword>
<feature type="binding site" evidence="19">
    <location>
        <position position="282"/>
    </location>
    <ligand>
        <name>Zn(2+)</name>
        <dbReference type="ChEBI" id="CHEBI:29105"/>
        <label>1</label>
    </ligand>
</feature>
<evidence type="ECO:0000256" key="15">
    <source>
        <dbReference type="ARBA" id="ARBA00023098"/>
    </source>
</evidence>
<keyword evidence="12 21" id="KW-1133">Transmembrane helix</keyword>
<dbReference type="InterPro" id="IPR036400">
    <property type="entry name" value="Cyt_B5-like_heme/steroid_sf"/>
</dbReference>
<dbReference type="GO" id="GO:0020037">
    <property type="term" value="F:heme binding"/>
    <property type="evidence" value="ECO:0007669"/>
    <property type="project" value="InterPro"/>
</dbReference>
<comment type="similarity">
    <text evidence="4 18">Belongs to the sterol desaturase family. SCS7 subfamily.</text>
</comment>
<feature type="binding site" evidence="19">
    <location>
        <position position="358"/>
    </location>
    <ligand>
        <name>Zn(2+)</name>
        <dbReference type="ChEBI" id="CHEBI:29105"/>
        <label>1</label>
    </ligand>
</feature>
<keyword evidence="5 18" id="KW-0444">Lipid biosynthesis</keyword>
<keyword evidence="8 18" id="KW-0479">Metal-binding</keyword>
<comment type="cofactor">
    <cofactor evidence="18 19">
        <name>Zn(2+)</name>
        <dbReference type="ChEBI" id="CHEBI:29105"/>
    </cofactor>
    <text evidence="18 19">Binds 2 Zn(2+) ions per subunit that likely form a catalytic dimetal center.</text>
</comment>
<evidence type="ECO:0000256" key="20">
    <source>
        <dbReference type="PIRSR" id="PIRSR005149-50"/>
    </source>
</evidence>
<dbReference type="InterPro" id="IPR001199">
    <property type="entry name" value="Cyt_B5-like_heme/steroid-bd"/>
</dbReference>
<feature type="binding site" evidence="19">
    <location>
        <position position="340"/>
    </location>
    <ligand>
        <name>Zn(2+)</name>
        <dbReference type="ChEBI" id="CHEBI:29105"/>
        <label>1</label>
    </ligand>
</feature>
<feature type="binding site" evidence="19">
    <location>
        <position position="278"/>
    </location>
    <ligand>
        <name>Zn(2+)</name>
        <dbReference type="ChEBI" id="CHEBI:29105"/>
        <label>1</label>
    </ligand>
</feature>
<feature type="transmembrane region" description="Helical" evidence="21">
    <location>
        <begin position="315"/>
        <end position="339"/>
    </location>
</feature>